<gene>
    <name evidence="5" type="ORF">ETD96_42010</name>
</gene>
<protein>
    <submittedName>
        <fullName evidence="5">Universal stress protein</fullName>
    </submittedName>
</protein>
<proteinExistence type="inferred from homology"/>
<feature type="domain" description="UspA" evidence="4">
    <location>
        <begin position="8"/>
        <end position="141"/>
    </location>
</feature>
<dbReference type="OrthoDB" id="9784123at2"/>
<reference evidence="5 6" key="1">
    <citation type="submission" date="2019-05" db="EMBL/GenBank/DDBJ databases">
        <title>Draft genome sequence of Actinomadura geliboluensis A8036.</title>
        <authorList>
            <person name="Saricaoglu S."/>
            <person name="Isik K."/>
        </authorList>
    </citation>
    <scope>NUCLEOTIDE SEQUENCE [LARGE SCALE GENOMIC DNA]</scope>
    <source>
        <strain evidence="5 6">A8036</strain>
    </source>
</reference>
<dbReference type="PANTHER" id="PTHR46268">
    <property type="entry name" value="STRESS RESPONSE PROTEIN NHAX"/>
    <property type="match status" value="1"/>
</dbReference>
<sequence length="296" mass="31424">MTSMDGRAVLVGFDASPAAERAVRWAAAEASLRGVPLLVCHAWTWPYPLTPRDEDALEIVRGMGALALDDGVRLARQTAPGLDVRPLLAKGTPPGALLESSTEAALIVVGARGAGGFDKLPVGSTAVHVPAHADRPVVVVPAHERRQSARIVVGVDGSPASEAAVRFALREARLRDAAVTLVCAWWDPAALPGPDRLPFTDPEGIKKQAKARFANAVEPHLADYPDVAVERRFVLERAQRVLADNARDAMLLVVGDRGIGSSPRTLLGAVTRTLLHEAPSPVAVVHERDPNIEEPS</sequence>
<keyword evidence="6" id="KW-1185">Reference proteome</keyword>
<dbReference type="PANTHER" id="PTHR46268:SF27">
    <property type="entry name" value="UNIVERSAL STRESS PROTEIN RV2623"/>
    <property type="match status" value="1"/>
</dbReference>
<dbReference type="EMBL" id="VCKZ01000594">
    <property type="protein sequence ID" value="TMR26011.1"/>
    <property type="molecule type" value="Genomic_DNA"/>
</dbReference>
<dbReference type="AlphaFoldDB" id="A0A5S4G0V6"/>
<dbReference type="SUPFAM" id="SSF52402">
    <property type="entry name" value="Adenine nucleotide alpha hydrolases-like"/>
    <property type="match status" value="2"/>
</dbReference>
<evidence type="ECO:0000256" key="1">
    <source>
        <dbReference type="ARBA" id="ARBA00008791"/>
    </source>
</evidence>
<feature type="domain" description="UspA" evidence="4">
    <location>
        <begin position="150"/>
        <end position="286"/>
    </location>
</feature>
<comment type="similarity">
    <text evidence="1">Belongs to the universal stress protein A family.</text>
</comment>
<dbReference type="InterPro" id="IPR006016">
    <property type="entry name" value="UspA"/>
</dbReference>
<evidence type="ECO:0000256" key="2">
    <source>
        <dbReference type="ARBA" id="ARBA00022741"/>
    </source>
</evidence>
<dbReference type="PRINTS" id="PR01438">
    <property type="entry name" value="UNVRSLSTRESS"/>
</dbReference>
<comment type="caution">
    <text evidence="5">The sequence shown here is derived from an EMBL/GenBank/DDBJ whole genome shotgun (WGS) entry which is preliminary data.</text>
</comment>
<evidence type="ECO:0000256" key="3">
    <source>
        <dbReference type="ARBA" id="ARBA00022840"/>
    </source>
</evidence>
<organism evidence="5 6">
    <name type="scientific">Actinomadura geliboluensis</name>
    <dbReference type="NCBI Taxonomy" id="882440"/>
    <lineage>
        <taxon>Bacteria</taxon>
        <taxon>Bacillati</taxon>
        <taxon>Actinomycetota</taxon>
        <taxon>Actinomycetes</taxon>
        <taxon>Streptosporangiales</taxon>
        <taxon>Thermomonosporaceae</taxon>
        <taxon>Actinomadura</taxon>
    </lineage>
</organism>
<evidence type="ECO:0000313" key="6">
    <source>
        <dbReference type="Proteomes" id="UP000305238"/>
    </source>
</evidence>
<dbReference type="Proteomes" id="UP000305238">
    <property type="component" value="Unassembled WGS sequence"/>
</dbReference>
<accession>A0A5S4G0V6</accession>
<dbReference type="Pfam" id="PF00582">
    <property type="entry name" value="Usp"/>
    <property type="match status" value="2"/>
</dbReference>
<dbReference type="Gene3D" id="3.40.50.620">
    <property type="entry name" value="HUPs"/>
    <property type="match status" value="2"/>
</dbReference>
<keyword evidence="3" id="KW-0067">ATP-binding</keyword>
<evidence type="ECO:0000259" key="4">
    <source>
        <dbReference type="Pfam" id="PF00582"/>
    </source>
</evidence>
<dbReference type="InterPro" id="IPR014729">
    <property type="entry name" value="Rossmann-like_a/b/a_fold"/>
</dbReference>
<evidence type="ECO:0000313" key="5">
    <source>
        <dbReference type="EMBL" id="TMR26011.1"/>
    </source>
</evidence>
<keyword evidence="2" id="KW-0547">Nucleotide-binding</keyword>
<name>A0A5S4G0V6_9ACTN</name>
<dbReference type="GO" id="GO:0005524">
    <property type="term" value="F:ATP binding"/>
    <property type="evidence" value="ECO:0007669"/>
    <property type="project" value="UniProtKB-KW"/>
</dbReference>
<dbReference type="InterPro" id="IPR006015">
    <property type="entry name" value="Universal_stress_UspA"/>
</dbReference>